<evidence type="ECO:0000256" key="1">
    <source>
        <dbReference type="ARBA" id="ARBA00008007"/>
    </source>
</evidence>
<dbReference type="InterPro" id="IPR000836">
    <property type="entry name" value="PRTase_dom"/>
</dbReference>
<comment type="similarity">
    <text evidence="1">Belongs to the ComF/GntX family.</text>
</comment>
<dbReference type="Proteomes" id="UP000233375">
    <property type="component" value="Unassembled WGS sequence"/>
</dbReference>
<accession>A0A2N0YXW9</accession>
<keyword evidence="3" id="KW-0808">Transferase</keyword>
<dbReference type="OrthoDB" id="9779910at2"/>
<reference evidence="3 4" key="1">
    <citation type="journal article" date="2003" name="Int. J. Syst. Evol. Microbiol.">
        <title>Bacillus nealsonii sp. nov., isolated from a spacecraft-assembly facility, whose spores are gamma-radiation resistant.</title>
        <authorList>
            <person name="Venkateswaran K."/>
            <person name="Kempf M."/>
            <person name="Chen F."/>
            <person name="Satomi M."/>
            <person name="Nicholson W."/>
            <person name="Kern R."/>
        </authorList>
    </citation>
    <scope>NUCLEOTIDE SEQUENCE [LARGE SCALE GENOMIC DNA]</scope>
    <source>
        <strain evidence="3 4">FO-92</strain>
    </source>
</reference>
<gene>
    <name evidence="3" type="ORF">CWS01_19150</name>
</gene>
<comment type="caution">
    <text evidence="3">The sequence shown here is derived from an EMBL/GenBank/DDBJ whole genome shotgun (WGS) entry which is preliminary data.</text>
</comment>
<dbReference type="CDD" id="cd06223">
    <property type="entry name" value="PRTases_typeI"/>
    <property type="match status" value="1"/>
</dbReference>
<dbReference type="GO" id="GO:0016757">
    <property type="term" value="F:glycosyltransferase activity"/>
    <property type="evidence" value="ECO:0007669"/>
    <property type="project" value="UniProtKB-KW"/>
</dbReference>
<evidence type="ECO:0000313" key="3">
    <source>
        <dbReference type="EMBL" id="PKG22107.1"/>
    </source>
</evidence>
<proteinExistence type="inferred from homology"/>
<dbReference type="SUPFAM" id="SSF53271">
    <property type="entry name" value="PRTase-like"/>
    <property type="match status" value="1"/>
</dbReference>
<dbReference type="Gene3D" id="3.40.50.2020">
    <property type="match status" value="1"/>
</dbReference>
<organism evidence="3 4">
    <name type="scientific">Niallia nealsonii</name>
    <dbReference type="NCBI Taxonomy" id="115979"/>
    <lineage>
        <taxon>Bacteria</taxon>
        <taxon>Bacillati</taxon>
        <taxon>Bacillota</taxon>
        <taxon>Bacilli</taxon>
        <taxon>Bacillales</taxon>
        <taxon>Bacillaceae</taxon>
        <taxon>Niallia</taxon>
    </lineage>
</organism>
<evidence type="ECO:0000259" key="2">
    <source>
        <dbReference type="Pfam" id="PF00156"/>
    </source>
</evidence>
<dbReference type="AlphaFoldDB" id="A0A2N0YXW9"/>
<keyword evidence="4" id="KW-1185">Reference proteome</keyword>
<dbReference type="InterPro" id="IPR051910">
    <property type="entry name" value="ComF/GntX_DNA_util-trans"/>
</dbReference>
<dbReference type="Pfam" id="PF00156">
    <property type="entry name" value="Pribosyltran"/>
    <property type="match status" value="1"/>
</dbReference>
<name>A0A2N0YXW9_9BACI</name>
<keyword evidence="3" id="KW-0328">Glycosyltransferase</keyword>
<feature type="domain" description="Phosphoribosyltransferase" evidence="2">
    <location>
        <begin position="180"/>
        <end position="228"/>
    </location>
</feature>
<dbReference type="InterPro" id="IPR029057">
    <property type="entry name" value="PRTase-like"/>
</dbReference>
<sequence>MYCVICLTEVTPVFNWTYFLSKEPNFYLCDGCKQKLVPITGECCTICNRPLIDLDAAFIYDGICHDCKRWEENPKWKGVLIQNYSLFLYNDFLKEVIARFKYRGDYLMAGAFSIYIPKKLFHDKVAIPIPLSEVRLYERGFNQTEAILHVAGIPSTNCLTRIHSEKQSKKTRAARLEADTVFAVENNEQIISQDVILVDDIYTTGATLHNAALAIKEAGAKSVVSFTIAR</sequence>
<dbReference type="PANTHER" id="PTHR47505:SF1">
    <property type="entry name" value="DNA UTILIZATION PROTEIN YHGH"/>
    <property type="match status" value="1"/>
</dbReference>
<dbReference type="PANTHER" id="PTHR47505">
    <property type="entry name" value="DNA UTILIZATION PROTEIN YHGH"/>
    <property type="match status" value="1"/>
</dbReference>
<protein>
    <submittedName>
        <fullName evidence="3">Amidophosphoribosyltransferase</fullName>
    </submittedName>
</protein>
<evidence type="ECO:0000313" key="4">
    <source>
        <dbReference type="Proteomes" id="UP000233375"/>
    </source>
</evidence>
<dbReference type="EMBL" id="PISE01000047">
    <property type="protein sequence ID" value="PKG22107.1"/>
    <property type="molecule type" value="Genomic_DNA"/>
</dbReference>